<evidence type="ECO:0000313" key="4">
    <source>
        <dbReference type="Proteomes" id="UP000005010"/>
    </source>
</evidence>
<dbReference type="PATRIC" id="fig|182217.3.peg.1609"/>
<dbReference type="EMBL" id="CP003479">
    <property type="protein sequence ID" value="AFI04775.1"/>
    <property type="molecule type" value="Genomic_DNA"/>
</dbReference>
<accession>I0EPA6</accession>
<proteinExistence type="predicted"/>
<dbReference type="Gene3D" id="3.90.220.20">
    <property type="entry name" value="DNA methylase specificity domains"/>
    <property type="match status" value="1"/>
</dbReference>
<dbReference type="HOGENOM" id="CLU_2246229_0_0_7"/>
<dbReference type="RefSeq" id="WP_014661642.1">
    <property type="nucleotide sequence ID" value="NC_017737.1"/>
</dbReference>
<protein>
    <submittedName>
        <fullName evidence="3">Uncharacterized protein</fullName>
    </submittedName>
</protein>
<dbReference type="InterPro" id="IPR044946">
    <property type="entry name" value="Restrct_endonuc_typeI_TRD_sf"/>
</dbReference>
<keyword evidence="2" id="KW-0238">DNA-binding</keyword>
<evidence type="ECO:0000256" key="1">
    <source>
        <dbReference type="ARBA" id="ARBA00022747"/>
    </source>
</evidence>
<organism evidence="3 4">
    <name type="scientific">Helicobacter cetorum (strain ATCC BAA-429 / MIT 00-7128)</name>
    <dbReference type="NCBI Taxonomy" id="182217"/>
    <lineage>
        <taxon>Bacteria</taxon>
        <taxon>Pseudomonadati</taxon>
        <taxon>Campylobacterota</taxon>
        <taxon>Epsilonproteobacteria</taxon>
        <taxon>Campylobacterales</taxon>
        <taxon>Helicobacteraceae</taxon>
        <taxon>Helicobacter</taxon>
    </lineage>
</organism>
<dbReference type="AlphaFoldDB" id="I0EPA6"/>
<keyword evidence="4" id="KW-1185">Reference proteome</keyword>
<evidence type="ECO:0000256" key="2">
    <source>
        <dbReference type="ARBA" id="ARBA00023125"/>
    </source>
</evidence>
<evidence type="ECO:0000313" key="3">
    <source>
        <dbReference type="EMBL" id="AFI04775.1"/>
    </source>
</evidence>
<dbReference type="STRING" id="182217.HCW_07585"/>
<sequence>MATTKICYRFKGFSGEWEIKSFREVSKVNQGLQIPISKRLKRPSKNSKFYITIQALKNAKEVEYIESYSDSVVCHKDDVLMTRTGNTGMVVSGVEGVFHFNSWR</sequence>
<gene>
    <name evidence="3" type="ordered locus">HCW_07585</name>
</gene>
<name>I0EPA6_HELC0</name>
<dbReference type="GO" id="GO:0003677">
    <property type="term" value="F:DNA binding"/>
    <property type="evidence" value="ECO:0007669"/>
    <property type="project" value="UniProtKB-KW"/>
</dbReference>
<dbReference type="KEGG" id="hce:HCW_07585"/>
<dbReference type="Proteomes" id="UP000005010">
    <property type="component" value="Chromosome"/>
</dbReference>
<keyword evidence="1" id="KW-0680">Restriction system</keyword>
<dbReference type="SUPFAM" id="SSF116734">
    <property type="entry name" value="DNA methylase specificity domain"/>
    <property type="match status" value="1"/>
</dbReference>
<dbReference type="REBASE" id="47602">
    <property type="entry name" value="S.Hce7128ORF7580P"/>
</dbReference>
<dbReference type="GO" id="GO:0009307">
    <property type="term" value="P:DNA restriction-modification system"/>
    <property type="evidence" value="ECO:0007669"/>
    <property type="project" value="UniProtKB-KW"/>
</dbReference>
<reference evidence="4" key="1">
    <citation type="submission" date="2012-04" db="EMBL/GenBank/DDBJ databases">
        <title>Complete genome sequence of Helicobacter cetorum strain MIT 00-7128.</title>
        <authorList>
            <person name="Kersulyte D."/>
            <person name="Berg D.E."/>
        </authorList>
    </citation>
    <scope>NUCLEOTIDE SEQUENCE [LARGE SCALE GENOMIC DNA]</scope>
    <source>
        <strain evidence="4">MIT 00-7128</strain>
    </source>
</reference>